<dbReference type="Proteomes" id="UP000642107">
    <property type="component" value="Unassembled WGS sequence"/>
</dbReference>
<dbReference type="SUPFAM" id="SSF109854">
    <property type="entry name" value="DinB/YfiT-like putative metalloenzymes"/>
    <property type="match status" value="1"/>
</dbReference>
<evidence type="ECO:0000313" key="1">
    <source>
        <dbReference type="EMBL" id="MBD9699852.1"/>
    </source>
</evidence>
<keyword evidence="2" id="KW-1185">Reference proteome</keyword>
<dbReference type="InterPro" id="IPR017517">
    <property type="entry name" value="Maleyloyr_isom"/>
</dbReference>
<dbReference type="EMBL" id="JACZDF010000005">
    <property type="protein sequence ID" value="MBD9699852.1"/>
    <property type="molecule type" value="Genomic_DNA"/>
</dbReference>
<dbReference type="InterPro" id="IPR034660">
    <property type="entry name" value="DinB/YfiT-like"/>
</dbReference>
<sequence>MTWHQHERETLASLLHEAGPDGPTLCDGWRTRHLAVHLAQRELAPWMMLQAVPGPIGRRTAATFDEAVAACDDPSTYHDTVDRWAAAPAAWSPRALAGDAINLVEFFVHGEDVRRASDDEPAPPPVARDLDPAEEDALWQAVRRMAPLLLHRCPVGVVHVLDDGRRALVHRPKDDRGTVVVTGAVGELALHTHGRGARALVKIVGSDDDLATLERFVPSS</sequence>
<dbReference type="InterPro" id="IPR017519">
    <property type="entry name" value="CHP03085"/>
</dbReference>
<organism evidence="1 2">
    <name type="scientific">Flavimobilis rhizosphaerae</name>
    <dbReference type="NCBI Taxonomy" id="2775421"/>
    <lineage>
        <taxon>Bacteria</taxon>
        <taxon>Bacillati</taxon>
        <taxon>Actinomycetota</taxon>
        <taxon>Actinomycetes</taxon>
        <taxon>Micrococcales</taxon>
        <taxon>Jonesiaceae</taxon>
        <taxon>Flavimobilis</taxon>
    </lineage>
</organism>
<proteinExistence type="predicted"/>
<gene>
    <name evidence="1" type="ORF">IGS67_10160</name>
</gene>
<name>A0ABR9DU25_9MICO</name>
<reference evidence="1 2" key="1">
    <citation type="submission" date="2020-09" db="EMBL/GenBank/DDBJ databases">
        <title>Flavimobilis rhizosphaerae sp. nov., isolated from rhizosphere soil of Spartina alterniflora.</title>
        <authorList>
            <person name="Hanqin C."/>
        </authorList>
    </citation>
    <scope>NUCLEOTIDE SEQUENCE [LARGE SCALE GENOMIC DNA]</scope>
    <source>
        <strain evidence="1 2">GY 10621</strain>
    </source>
</reference>
<dbReference type="NCBIfam" id="TIGR03085">
    <property type="entry name" value="TIGR03085 family metal-binding protein"/>
    <property type="match status" value="1"/>
</dbReference>
<comment type="caution">
    <text evidence="1">The sequence shown here is derived from an EMBL/GenBank/DDBJ whole genome shotgun (WGS) entry which is preliminary data.</text>
</comment>
<evidence type="ECO:0000313" key="2">
    <source>
        <dbReference type="Proteomes" id="UP000642107"/>
    </source>
</evidence>
<dbReference type="RefSeq" id="WP_192280414.1">
    <property type="nucleotide sequence ID" value="NZ_JACZDF010000005.1"/>
</dbReference>
<protein>
    <submittedName>
        <fullName evidence="1">TIGR03085 family protein</fullName>
    </submittedName>
</protein>
<dbReference type="NCBIfam" id="TIGR03083">
    <property type="entry name" value="maleylpyruvate isomerase family mycothiol-dependent enzyme"/>
    <property type="match status" value="1"/>
</dbReference>
<accession>A0ABR9DU25</accession>